<organism evidence="1">
    <name type="scientific">freshwater metagenome</name>
    <dbReference type="NCBI Taxonomy" id="449393"/>
    <lineage>
        <taxon>unclassified sequences</taxon>
        <taxon>metagenomes</taxon>
        <taxon>ecological metagenomes</taxon>
    </lineage>
</organism>
<dbReference type="AlphaFoldDB" id="A0A6J7FEQ1"/>
<accession>A0A6J7FEQ1</accession>
<evidence type="ECO:0000313" key="1">
    <source>
        <dbReference type="EMBL" id="CAB4891944.1"/>
    </source>
</evidence>
<proteinExistence type="predicted"/>
<protein>
    <submittedName>
        <fullName evidence="1">Unannotated protein</fullName>
    </submittedName>
</protein>
<name>A0A6J7FEQ1_9ZZZZ</name>
<sequence length="208" mass="22183">MTERPHRPALFAGHEFSAFEGAADPAVRTQVAHESARQLLARVRGADDQTRERAVRFADDNGIDALAELWSVASPHTLPGALWRVYLIRDLIRGQGEHMARVFESGVRSSSTADPVIAGAPVPTSAAEVRELADNILNGIYAGDLADAFDRAAAFCRLAAHGGVEQAGAVEGHDAEQAALLTMQAGRLSVMGSELTVCARMWRAGNLT</sequence>
<dbReference type="EMBL" id="CAFBMB010000021">
    <property type="protein sequence ID" value="CAB4891944.1"/>
    <property type="molecule type" value="Genomic_DNA"/>
</dbReference>
<reference evidence="1" key="1">
    <citation type="submission" date="2020-05" db="EMBL/GenBank/DDBJ databases">
        <authorList>
            <person name="Chiriac C."/>
            <person name="Salcher M."/>
            <person name="Ghai R."/>
            <person name="Kavagutti S V."/>
        </authorList>
    </citation>
    <scope>NUCLEOTIDE SEQUENCE</scope>
</reference>
<gene>
    <name evidence="1" type="ORF">UFOPK3516_00444</name>
</gene>